<comment type="caution">
    <text evidence="6">The sequence shown here is derived from an EMBL/GenBank/DDBJ whole genome shotgun (WGS) entry which is preliminary data.</text>
</comment>
<dbReference type="Gene3D" id="3.40.630.40">
    <property type="entry name" value="Zn-dependent exopeptidases"/>
    <property type="match status" value="1"/>
</dbReference>
<feature type="compositionally biased region" description="Low complexity" evidence="4">
    <location>
        <begin position="210"/>
        <end position="221"/>
    </location>
</feature>
<reference evidence="6 7" key="1">
    <citation type="submission" date="2024-09" db="EMBL/GenBank/DDBJ databases">
        <authorList>
            <person name="Sun Q."/>
            <person name="Mori K."/>
        </authorList>
    </citation>
    <scope>NUCLEOTIDE SEQUENCE [LARGE SCALE GENOMIC DNA]</scope>
    <source>
        <strain evidence="6 7">CCM 8677</strain>
    </source>
</reference>
<dbReference type="InterPro" id="IPR050695">
    <property type="entry name" value="N-acetylmuramoyl_amidase_3"/>
</dbReference>
<evidence type="ECO:0000256" key="2">
    <source>
        <dbReference type="ARBA" id="ARBA00011901"/>
    </source>
</evidence>
<feature type="domain" description="MurNAc-LAA" evidence="5">
    <location>
        <begin position="327"/>
        <end position="482"/>
    </location>
</feature>
<protein>
    <recommendedName>
        <fullName evidence="2">N-acetylmuramoyl-L-alanine amidase</fullName>
        <ecNumber evidence="2">3.5.1.28</ecNumber>
    </recommendedName>
</protein>
<dbReference type="RefSeq" id="WP_390210437.1">
    <property type="nucleotide sequence ID" value="NZ_JBHLXJ010000004.1"/>
</dbReference>
<accession>A0ABV6IB83</accession>
<name>A0ABV6IB83_9BURK</name>
<keyword evidence="7" id="KW-1185">Reference proteome</keyword>
<dbReference type="Pfam" id="PF01520">
    <property type="entry name" value="Amidase_3"/>
    <property type="match status" value="1"/>
</dbReference>
<feature type="compositionally biased region" description="Basic and acidic residues" evidence="4">
    <location>
        <begin position="222"/>
        <end position="254"/>
    </location>
</feature>
<evidence type="ECO:0000256" key="1">
    <source>
        <dbReference type="ARBA" id="ARBA00001561"/>
    </source>
</evidence>
<dbReference type="InterPro" id="IPR002508">
    <property type="entry name" value="MurNAc-LAA_cat"/>
</dbReference>
<proteinExistence type="predicted"/>
<dbReference type="Gene3D" id="2.60.40.3500">
    <property type="match status" value="1"/>
</dbReference>
<evidence type="ECO:0000313" key="7">
    <source>
        <dbReference type="Proteomes" id="UP001589844"/>
    </source>
</evidence>
<evidence type="ECO:0000313" key="6">
    <source>
        <dbReference type="EMBL" id="MFC0349090.1"/>
    </source>
</evidence>
<dbReference type="PANTHER" id="PTHR30404:SF0">
    <property type="entry name" value="N-ACETYLMURAMOYL-L-ALANINE AMIDASE AMIC"/>
    <property type="match status" value="1"/>
</dbReference>
<keyword evidence="3 6" id="KW-0378">Hydrolase</keyword>
<dbReference type="CDD" id="cd02696">
    <property type="entry name" value="MurNAc-LAA"/>
    <property type="match status" value="1"/>
</dbReference>
<evidence type="ECO:0000256" key="3">
    <source>
        <dbReference type="ARBA" id="ARBA00022801"/>
    </source>
</evidence>
<dbReference type="SMART" id="SM00646">
    <property type="entry name" value="Ami_3"/>
    <property type="match status" value="1"/>
</dbReference>
<dbReference type="EC" id="3.5.1.28" evidence="2"/>
<dbReference type="SUPFAM" id="SSF53187">
    <property type="entry name" value="Zn-dependent exopeptidases"/>
    <property type="match status" value="1"/>
</dbReference>
<dbReference type="PANTHER" id="PTHR30404">
    <property type="entry name" value="N-ACETYLMURAMOYL-L-ALANINE AMIDASE"/>
    <property type="match status" value="1"/>
</dbReference>
<dbReference type="Pfam" id="PF11741">
    <property type="entry name" value="AMIN"/>
    <property type="match status" value="1"/>
</dbReference>
<evidence type="ECO:0000256" key="4">
    <source>
        <dbReference type="SAM" id="MobiDB-lite"/>
    </source>
</evidence>
<comment type="catalytic activity">
    <reaction evidence="1">
        <text>Hydrolyzes the link between N-acetylmuramoyl residues and L-amino acid residues in certain cell-wall glycopeptides.</text>
        <dbReference type="EC" id="3.5.1.28"/>
    </reaction>
</comment>
<evidence type="ECO:0000259" key="5">
    <source>
        <dbReference type="SMART" id="SM00646"/>
    </source>
</evidence>
<dbReference type="InterPro" id="IPR021731">
    <property type="entry name" value="AMIN_dom"/>
</dbReference>
<sequence>MPDPVALCPQSVMPKLTKQTNTQSTAQSIVQSTGSAIATPALGKKRRTFLKAGGTLLLSVFAPLSAHAMQILAVRVWPAADYTRVTLENDAELKATHFLVKDPNRLVVEIEGLTLNATLKELVAKIQTNDPYIKQVRVGQNRPNVVRMVFDLKAEINPQVFTLKPIGDYQHRLVFDLYPANPVDPITALIEKGEWHKEDTPVAAVPNAASANATNPNASSPKADKPLVADAKDTKDAKDRKDTKEIKDSKDVKEASPTNSQIRMITIALDPGHGGEDPGALGRAGSREKDVVLAIAKRLKAKLEQVPNMRVMLTRDGDYFVPLQTRVSKARGVQADLFVSIHADAFVEPTARGSSVFVLSEKGATSTAARWLAKKENDADLIGGINIKSQDRHLAGVLLDLSTTAQINDSMKLGKVVLKEIAGVNRLHKASVEQAGFAVLKAPDIPSILIESAFISNPEEEARLTDDGYQEELSEAIVKGIKKYFAKNPPMARGKIA</sequence>
<dbReference type="GO" id="GO:0008745">
    <property type="term" value="F:N-acetylmuramoyl-L-alanine amidase activity"/>
    <property type="evidence" value="ECO:0007669"/>
    <property type="project" value="UniProtKB-EC"/>
</dbReference>
<organism evidence="6 7">
    <name type="scientific">Undibacterium danionis</name>
    <dbReference type="NCBI Taxonomy" id="1812100"/>
    <lineage>
        <taxon>Bacteria</taxon>
        <taxon>Pseudomonadati</taxon>
        <taxon>Pseudomonadota</taxon>
        <taxon>Betaproteobacteria</taxon>
        <taxon>Burkholderiales</taxon>
        <taxon>Oxalobacteraceae</taxon>
        <taxon>Undibacterium</taxon>
    </lineage>
</organism>
<gene>
    <name evidence="6" type="ORF">ACFFJH_04685</name>
</gene>
<dbReference type="EMBL" id="JBHLXJ010000004">
    <property type="protein sequence ID" value="MFC0349090.1"/>
    <property type="molecule type" value="Genomic_DNA"/>
</dbReference>
<dbReference type="Proteomes" id="UP001589844">
    <property type="component" value="Unassembled WGS sequence"/>
</dbReference>
<feature type="region of interest" description="Disordered" evidence="4">
    <location>
        <begin position="210"/>
        <end position="257"/>
    </location>
</feature>